<keyword evidence="4 12" id="KW-0138">CF(0)</keyword>
<keyword evidence="5 12" id="KW-0812">Transmembrane</keyword>
<evidence type="ECO:0000313" key="19">
    <source>
        <dbReference type="EMBL" id="BAL03826.1"/>
    </source>
</evidence>
<keyword evidence="6 12" id="KW-0375">Hydrogen ion transport</keyword>
<evidence type="ECO:0000256" key="10">
    <source>
        <dbReference type="ARBA" id="ARBA00023136"/>
    </source>
</evidence>
<evidence type="ECO:0000313" key="21">
    <source>
        <dbReference type="EMBL" id="BAL03852.1"/>
    </source>
</evidence>
<dbReference type="EMBL" id="AP012191">
    <property type="protein sequence ID" value="BAL03982.1"/>
    <property type="molecule type" value="Genomic_DNA"/>
</dbReference>
<keyword evidence="3 12" id="KW-0813">Transport</keyword>
<evidence type="ECO:0000256" key="7">
    <source>
        <dbReference type="ARBA" id="ARBA00022989"/>
    </source>
</evidence>
<evidence type="ECO:0000256" key="2">
    <source>
        <dbReference type="ARBA" id="ARBA00008892"/>
    </source>
</evidence>
<evidence type="ECO:0000313" key="16">
    <source>
        <dbReference type="EMBL" id="BAF43553.1"/>
    </source>
</evidence>
<evidence type="ECO:0000256" key="4">
    <source>
        <dbReference type="ARBA" id="ARBA00022547"/>
    </source>
</evidence>
<keyword evidence="10" id="KW-0472">Membrane</keyword>
<reference evidence="15" key="1">
    <citation type="journal article" date="2007" name="Gene">
        <title>Mitogenomic analysis for coelacanths (Latimeria chalumnae) caught in Tanzania.</title>
        <authorList>
            <person name="Sasaki T."/>
            <person name="Sato T."/>
            <person name="Miura S."/>
            <person name="Bwathondi P.O.J."/>
            <person name="Ngatunga B.P."/>
            <person name="Okada N."/>
        </authorList>
    </citation>
    <scope>NUCLEOTIDE SEQUENCE</scope>
    <source>
        <strain evidence="16">Kigombe-9</strain>
        <strain evidence="15">Songa Mnara-1</strain>
    </source>
</reference>
<evidence type="ECO:0000313" key="27">
    <source>
        <dbReference type="EMBL" id="BAL03930.1"/>
    </source>
</evidence>
<evidence type="ECO:0000313" key="34">
    <source>
        <dbReference type="EMBL" id="BAL04021.1"/>
    </source>
</evidence>
<dbReference type="EMBL" id="AP012186">
    <property type="protein sequence ID" value="BAL03917.1"/>
    <property type="molecule type" value="Genomic_DNA"/>
</dbReference>
<dbReference type="AlphaFoldDB" id="A1IHH1"/>
<dbReference type="EMBL" id="AP012181">
    <property type="protein sequence ID" value="BAL03852.1"/>
    <property type="molecule type" value="Genomic_DNA"/>
</dbReference>
<evidence type="ECO:0000313" key="32">
    <source>
        <dbReference type="EMBL" id="BAL03995.1"/>
    </source>
</evidence>
<dbReference type="EMBL" id="AP012192">
    <property type="protein sequence ID" value="BAL03995.1"/>
    <property type="molecule type" value="Genomic_DNA"/>
</dbReference>
<evidence type="ECO:0000313" key="24">
    <source>
        <dbReference type="EMBL" id="BAL03891.1"/>
    </source>
</evidence>
<gene>
    <name evidence="15" type="primary">ATP8</name>
</gene>
<dbReference type="PANTHER" id="PTHR39937">
    <property type="entry name" value="ATP SYNTHASE PROTEIN 8"/>
    <property type="match status" value="1"/>
</dbReference>
<evidence type="ECO:0000256" key="5">
    <source>
        <dbReference type="ARBA" id="ARBA00022692"/>
    </source>
</evidence>
<keyword evidence="9 12" id="KW-0496">Mitochondrion</keyword>
<dbReference type="EMBL" id="AP012195">
    <property type="protein sequence ID" value="BAL04034.1"/>
    <property type="molecule type" value="Genomic_DNA"/>
</dbReference>
<evidence type="ECO:0000313" key="22">
    <source>
        <dbReference type="EMBL" id="BAL03865.1"/>
    </source>
</evidence>
<reference evidence="17" key="2">
    <citation type="journal article" date="2011" name="Proc. Natl. Acad. Sci. U.S.A.">
        <title>Genetically distinct coelacanth population off the northern Tanzanian coast.</title>
        <authorList>
            <person name="Nikaido M."/>
            <person name="Sasaki T."/>
            <person name="Emerson J.J."/>
            <person name="Aibara M."/>
            <person name="Mzighani S.I."/>
            <person name="Budeba Y.L."/>
            <person name="Ngatunga B.P."/>
            <person name="Iwata M."/>
            <person name="Abe Y."/>
            <person name="Li W.-H."/>
            <person name="Okada N."/>
        </authorList>
    </citation>
    <scope>NUCLEOTIDE SEQUENCE</scope>
    <source>
        <strain evidence="38">Comoro_1</strain>
        <strain evidence="39">Comoro_2</strain>
        <strain evidence="17">TCC002</strain>
        <strain evidence="18">TCC005</strain>
        <strain evidence="19">TCC008</strain>
        <strain evidence="20">TCC009</strain>
        <strain evidence="21">TCC016</strain>
        <strain evidence="22">TCC017</strain>
        <strain evidence="23">TCC018</strain>
        <strain evidence="24">TCC021</strain>
        <strain evidence="25">TCC022</strain>
        <strain evidence="26">TCC024</strain>
        <strain evidence="27">TCC025</strain>
        <strain evidence="28">TCC028</strain>
        <strain evidence="29">TCC029</strain>
        <strain evidence="30">TCC031</strain>
        <strain evidence="31">TCC034</strain>
        <strain evidence="32">TCC035</strain>
        <strain evidence="33">TCC040</strain>
        <strain evidence="34">TCC041</strain>
        <strain evidence="35">TCC042</strain>
        <strain evidence="36">TCC043</strain>
        <strain evidence="37">TCC044</strain>
    </source>
</reference>
<dbReference type="InterPro" id="IPR001421">
    <property type="entry name" value="ATP8_metazoa"/>
</dbReference>
<evidence type="ECO:0000313" key="37">
    <source>
        <dbReference type="EMBL" id="BAL04060.1"/>
    </source>
</evidence>
<sequence length="55" mass="6569">MPQLNPSPWLLILLFSWLIFLTMLPSKTQLHTFPNMPSTQNMCKQEPEPWTWPWA</sequence>
<dbReference type="GO" id="GO:0045259">
    <property type="term" value="C:proton-transporting ATP synthase complex"/>
    <property type="evidence" value="ECO:0007669"/>
    <property type="project" value="UniProtKB-KW"/>
</dbReference>
<evidence type="ECO:0000313" key="26">
    <source>
        <dbReference type="EMBL" id="BAL03917.1"/>
    </source>
</evidence>
<evidence type="ECO:0000313" key="25">
    <source>
        <dbReference type="EMBL" id="BAL03904.1"/>
    </source>
</evidence>
<organism evidence="15">
    <name type="scientific">Latimeria chalumnae</name>
    <name type="common">Coelacanth</name>
    <dbReference type="NCBI Taxonomy" id="7897"/>
    <lineage>
        <taxon>Eukaryota</taxon>
        <taxon>Metazoa</taxon>
        <taxon>Chordata</taxon>
        <taxon>Craniata</taxon>
        <taxon>Vertebrata</taxon>
        <taxon>Euteleostomi</taxon>
        <taxon>Coelacanthiformes</taxon>
        <taxon>Coelacanthidae</taxon>
        <taxon>Latimeria</taxon>
    </lineage>
</organism>
<dbReference type="SMR" id="A1IHH1"/>
<evidence type="ECO:0000313" key="39">
    <source>
        <dbReference type="EMBL" id="BAL04086.1"/>
    </source>
</evidence>
<evidence type="ECO:0000313" key="33">
    <source>
        <dbReference type="EMBL" id="BAL04008.1"/>
    </source>
</evidence>
<dbReference type="EMBL" id="AP012197">
    <property type="protein sequence ID" value="BAL04060.1"/>
    <property type="molecule type" value="Genomic_DNA"/>
</dbReference>
<dbReference type="EMBL" id="AP012188">
    <property type="protein sequence ID" value="BAL03943.1"/>
    <property type="molecule type" value="Genomic_DNA"/>
</dbReference>
<accession>A1IHH1</accession>
<dbReference type="EMBL" id="AP012199">
    <property type="protein sequence ID" value="BAL04086.1"/>
    <property type="molecule type" value="Genomic_DNA"/>
</dbReference>
<dbReference type="OMA" id="MPQLNPN"/>
<dbReference type="HOGENOM" id="CLU_212888_0_0_1"/>
<evidence type="ECO:0000313" key="36">
    <source>
        <dbReference type="EMBL" id="BAL04047.1"/>
    </source>
</evidence>
<comment type="subcellular location">
    <subcellularLocation>
        <location evidence="1 12">Mitochondrion membrane</location>
        <topology evidence="1 12">Single-pass membrane protein</topology>
    </subcellularLocation>
</comment>
<dbReference type="EMBL" id="AP012182">
    <property type="protein sequence ID" value="BAL03865.1"/>
    <property type="molecule type" value="Genomic_DNA"/>
</dbReference>
<evidence type="ECO:0000313" key="23">
    <source>
        <dbReference type="EMBL" id="BAL03878.1"/>
    </source>
</evidence>
<dbReference type="InterPro" id="IPR050635">
    <property type="entry name" value="ATPase_protein_8"/>
</dbReference>
<feature type="region of interest" description="Disordered" evidence="13">
    <location>
        <begin position="36"/>
        <end position="55"/>
    </location>
</feature>
<dbReference type="GO" id="GO:0031966">
    <property type="term" value="C:mitochondrial membrane"/>
    <property type="evidence" value="ECO:0007669"/>
    <property type="project" value="UniProtKB-SubCell"/>
</dbReference>
<evidence type="ECO:0000256" key="3">
    <source>
        <dbReference type="ARBA" id="ARBA00022448"/>
    </source>
</evidence>
<dbReference type="GO" id="GO:0015986">
    <property type="term" value="P:proton motive force-driven ATP synthesis"/>
    <property type="evidence" value="ECO:0007669"/>
    <property type="project" value="InterPro"/>
</dbReference>
<dbReference type="EMBL" id="AP012177">
    <property type="protein sequence ID" value="BAL03800.1"/>
    <property type="molecule type" value="Genomic_DNA"/>
</dbReference>
<dbReference type="EMBL" id="AP012184">
    <property type="protein sequence ID" value="BAL03891.1"/>
    <property type="molecule type" value="Genomic_DNA"/>
</dbReference>
<evidence type="ECO:0000256" key="11">
    <source>
        <dbReference type="ARBA" id="ARBA00023310"/>
    </source>
</evidence>
<dbReference type="RefSeq" id="NP_008333.1">
    <property type="nucleotide sequence ID" value="NC_001804.1"/>
</dbReference>
<keyword evidence="14" id="KW-0732">Signal</keyword>
<dbReference type="EMBL" id="AP012179">
    <property type="protein sequence ID" value="BAL03826.1"/>
    <property type="molecule type" value="Genomic_DNA"/>
</dbReference>
<dbReference type="EMBL" id="AP012198">
    <property type="protein sequence ID" value="BAL04073.1"/>
    <property type="molecule type" value="Genomic_DNA"/>
</dbReference>
<dbReference type="KEGG" id="lcm:808087"/>
<evidence type="ECO:0000313" key="30">
    <source>
        <dbReference type="EMBL" id="BAL03969.1"/>
    </source>
</evidence>
<dbReference type="EMBL" id="AP012178">
    <property type="protein sequence ID" value="BAL03813.1"/>
    <property type="molecule type" value="Genomic_DNA"/>
</dbReference>
<dbReference type="Pfam" id="PF00895">
    <property type="entry name" value="ATP-synt_8"/>
    <property type="match status" value="1"/>
</dbReference>
<evidence type="ECO:0000313" key="20">
    <source>
        <dbReference type="EMBL" id="BAL03839.1"/>
    </source>
</evidence>
<keyword evidence="7" id="KW-1133">Transmembrane helix</keyword>
<dbReference type="EMBL" id="AP012187">
    <property type="protein sequence ID" value="BAL03930.1"/>
    <property type="molecule type" value="Genomic_DNA"/>
</dbReference>
<evidence type="ECO:0000313" key="31">
    <source>
        <dbReference type="EMBL" id="BAL03982.1"/>
    </source>
</evidence>
<geneLocation type="mitochondrion" evidence="15"/>
<protein>
    <recommendedName>
        <fullName evidence="12">ATP synthase complex subunit 8</fullName>
    </recommendedName>
</protein>
<dbReference type="EMBL" id="AP012185">
    <property type="protein sequence ID" value="BAL03904.1"/>
    <property type="molecule type" value="Genomic_DNA"/>
</dbReference>
<evidence type="ECO:0000256" key="12">
    <source>
        <dbReference type="RuleBase" id="RU003661"/>
    </source>
</evidence>
<evidence type="ECO:0000313" key="38">
    <source>
        <dbReference type="EMBL" id="BAL04073.1"/>
    </source>
</evidence>
<evidence type="ECO:0000256" key="14">
    <source>
        <dbReference type="SAM" id="SignalP"/>
    </source>
</evidence>
<dbReference type="GeneID" id="808087"/>
<dbReference type="EMBL" id="AP012190">
    <property type="protein sequence ID" value="BAL03969.1"/>
    <property type="molecule type" value="Genomic_DNA"/>
</dbReference>
<keyword evidence="8 12" id="KW-0406">Ion transport</keyword>
<dbReference type="EMBL" id="AP012194">
    <property type="protein sequence ID" value="BAL04021.1"/>
    <property type="molecule type" value="Genomic_DNA"/>
</dbReference>
<evidence type="ECO:0000256" key="1">
    <source>
        <dbReference type="ARBA" id="ARBA00004304"/>
    </source>
</evidence>
<dbReference type="EMBL" id="AP012196">
    <property type="protein sequence ID" value="BAL04047.1"/>
    <property type="molecule type" value="Genomic_DNA"/>
</dbReference>
<evidence type="ECO:0000313" key="17">
    <source>
        <dbReference type="EMBL" id="BAL03800.1"/>
    </source>
</evidence>
<name>A1IHH1_LATCH</name>
<dbReference type="CTD" id="4509"/>
<evidence type="ECO:0000256" key="6">
    <source>
        <dbReference type="ARBA" id="ARBA00022781"/>
    </source>
</evidence>
<dbReference type="PANTHER" id="PTHR39937:SF1">
    <property type="entry name" value="ATP SYNTHASE PROTEIN 8"/>
    <property type="match status" value="1"/>
</dbReference>
<dbReference type="EMBL" id="AP012180">
    <property type="protein sequence ID" value="BAL03839.1"/>
    <property type="molecule type" value="Genomic_DNA"/>
</dbReference>
<keyword evidence="11" id="KW-0066">ATP synthesis</keyword>
<evidence type="ECO:0000313" key="29">
    <source>
        <dbReference type="EMBL" id="BAL03956.1"/>
    </source>
</evidence>
<dbReference type="EMBL" id="AP012189">
    <property type="protein sequence ID" value="BAL03956.1"/>
    <property type="molecule type" value="Genomic_DNA"/>
</dbReference>
<proteinExistence type="inferred from homology"/>
<dbReference type="EMBL" id="AB257297">
    <property type="protein sequence ID" value="BAF43553.1"/>
    <property type="molecule type" value="Genomic_DNA"/>
</dbReference>
<dbReference type="EMBL" id="AP012183">
    <property type="protein sequence ID" value="BAL03878.1"/>
    <property type="molecule type" value="Genomic_DNA"/>
</dbReference>
<evidence type="ECO:0000256" key="8">
    <source>
        <dbReference type="ARBA" id="ARBA00023065"/>
    </source>
</evidence>
<evidence type="ECO:0000313" key="15">
    <source>
        <dbReference type="EMBL" id="BAF43540.1"/>
    </source>
</evidence>
<feature type="signal peptide" evidence="14">
    <location>
        <begin position="1"/>
        <end position="30"/>
    </location>
</feature>
<dbReference type="GO" id="GO:0015078">
    <property type="term" value="F:proton transmembrane transporter activity"/>
    <property type="evidence" value="ECO:0007669"/>
    <property type="project" value="InterPro"/>
</dbReference>
<dbReference type="EMBL" id="AB257296">
    <property type="protein sequence ID" value="BAF43540.1"/>
    <property type="molecule type" value="Genomic_DNA"/>
</dbReference>
<evidence type="ECO:0000256" key="9">
    <source>
        <dbReference type="ARBA" id="ARBA00023128"/>
    </source>
</evidence>
<comment type="similarity">
    <text evidence="2 12">Belongs to the ATPase protein 8 family.</text>
</comment>
<dbReference type="EMBL" id="AP012193">
    <property type="protein sequence ID" value="BAL04008.1"/>
    <property type="molecule type" value="Genomic_DNA"/>
</dbReference>
<evidence type="ECO:0000313" key="35">
    <source>
        <dbReference type="EMBL" id="BAL04034.1"/>
    </source>
</evidence>
<feature type="chain" id="PRO_5011085522" description="ATP synthase complex subunit 8" evidence="14">
    <location>
        <begin position="31"/>
        <end position="55"/>
    </location>
</feature>
<evidence type="ECO:0000313" key="28">
    <source>
        <dbReference type="EMBL" id="BAL03943.1"/>
    </source>
</evidence>
<evidence type="ECO:0000256" key="13">
    <source>
        <dbReference type="SAM" id="MobiDB-lite"/>
    </source>
</evidence>
<evidence type="ECO:0000313" key="18">
    <source>
        <dbReference type="EMBL" id="BAL03813.1"/>
    </source>
</evidence>